<evidence type="ECO:0000256" key="3">
    <source>
        <dbReference type="ARBA" id="ARBA00023295"/>
    </source>
</evidence>
<dbReference type="PANTHER" id="PTHR10963:SF22">
    <property type="entry name" value="GLYCOSIDASE CRH2-RELATED"/>
    <property type="match status" value="1"/>
</dbReference>
<dbReference type="GO" id="GO:0016757">
    <property type="term" value="F:glycosyltransferase activity"/>
    <property type="evidence" value="ECO:0007669"/>
    <property type="project" value="TreeGrafter"/>
</dbReference>
<evidence type="ECO:0000256" key="2">
    <source>
        <dbReference type="ARBA" id="ARBA00022801"/>
    </source>
</evidence>
<dbReference type="EMBL" id="JAKJXP020000079">
    <property type="protein sequence ID" value="KAK7749105.1"/>
    <property type="molecule type" value="Genomic_DNA"/>
</dbReference>
<dbReference type="AlphaFoldDB" id="A0AAN9YNZ6"/>
<gene>
    <name evidence="8" type="primary">UTR2</name>
    <name evidence="8" type="ORF">SLS62_008500</name>
</gene>
<feature type="compositionally biased region" description="Low complexity" evidence="6">
    <location>
        <begin position="272"/>
        <end position="286"/>
    </location>
</feature>
<evidence type="ECO:0000313" key="8">
    <source>
        <dbReference type="EMBL" id="KAK7749105.1"/>
    </source>
</evidence>
<reference evidence="8 9" key="1">
    <citation type="submission" date="2024-02" db="EMBL/GenBank/DDBJ databases">
        <title>De novo assembly and annotation of 12 fungi associated with fruit tree decline syndrome in Ontario, Canada.</title>
        <authorList>
            <person name="Sulman M."/>
            <person name="Ellouze W."/>
            <person name="Ilyukhin E."/>
        </authorList>
    </citation>
    <scope>NUCLEOTIDE SEQUENCE [LARGE SCALE GENOMIC DNA]</scope>
    <source>
        <strain evidence="8 9">M11/M66-122</strain>
    </source>
</reference>
<feature type="region of interest" description="Disordered" evidence="6">
    <location>
        <begin position="261"/>
        <end position="309"/>
    </location>
</feature>
<evidence type="ECO:0000256" key="6">
    <source>
        <dbReference type="SAM" id="MobiDB-lite"/>
    </source>
</evidence>
<dbReference type="PANTHER" id="PTHR10963">
    <property type="entry name" value="GLYCOSYL HYDROLASE-RELATED"/>
    <property type="match status" value="1"/>
</dbReference>
<dbReference type="GO" id="GO:0009277">
    <property type="term" value="C:fungal-type cell wall"/>
    <property type="evidence" value="ECO:0007669"/>
    <property type="project" value="TreeGrafter"/>
</dbReference>
<sequence length="361" mass="38270">MDNLDGMSDTTKYLGDASTADWAVQGKPVENNGEVLLTMEPETVGTVLASTVYMWYGNVKARMKTGTGRGVVTAFILFSDVKDEIDYEFVGADLSVAQTNYYFQGIPDYTHSENITDLSDTFMNYHDYEINWTPDEVQWIVDGQVGRTLKKSDTWNKTANQWDYPQTPARVQLSIWPGGADTNAEGTIAWAGGAIDWDSEDIKRDGYYYAAVSEVDITCYKTDSPPGTNSGTSYTYSDIRATNDTVIDGDKPTVLKSLQGTGLDMDKEDPQASASASASGTAAGVPGQNGGGPGNAGSGTSGDGATGTGSAPVCTATGFTQDCDSDSGTSDNTQNIGVRQERVLGASAFAALVAVAGMVYL</sequence>
<feature type="compositionally biased region" description="Gly residues" evidence="6">
    <location>
        <begin position="287"/>
        <end position="307"/>
    </location>
</feature>
<evidence type="ECO:0000259" key="7">
    <source>
        <dbReference type="PROSITE" id="PS51762"/>
    </source>
</evidence>
<name>A0AAN9YNZ6_9PEZI</name>
<dbReference type="Proteomes" id="UP001320420">
    <property type="component" value="Unassembled WGS sequence"/>
</dbReference>
<dbReference type="FunFam" id="2.60.120.200:FF:000159">
    <property type="entry name" value="Glycosidase"/>
    <property type="match status" value="1"/>
</dbReference>
<keyword evidence="1" id="KW-0732">Signal</keyword>
<organism evidence="8 9">
    <name type="scientific">Diatrype stigma</name>
    <dbReference type="NCBI Taxonomy" id="117547"/>
    <lineage>
        <taxon>Eukaryota</taxon>
        <taxon>Fungi</taxon>
        <taxon>Dikarya</taxon>
        <taxon>Ascomycota</taxon>
        <taxon>Pezizomycotina</taxon>
        <taxon>Sordariomycetes</taxon>
        <taxon>Xylariomycetidae</taxon>
        <taxon>Xylariales</taxon>
        <taxon>Diatrypaceae</taxon>
        <taxon>Diatrype</taxon>
    </lineage>
</organism>
<proteinExistence type="inferred from homology"/>
<keyword evidence="9" id="KW-1185">Reference proteome</keyword>
<evidence type="ECO:0000256" key="5">
    <source>
        <dbReference type="ARBA" id="ARBA00093308"/>
    </source>
</evidence>
<keyword evidence="2" id="KW-0378">Hydrolase</keyword>
<accession>A0AAN9YNZ6</accession>
<dbReference type="InterPro" id="IPR050546">
    <property type="entry name" value="Glycosyl_Hydrlase_16"/>
</dbReference>
<evidence type="ECO:0000256" key="1">
    <source>
        <dbReference type="ARBA" id="ARBA00022729"/>
    </source>
</evidence>
<protein>
    <submittedName>
        <fullName evidence="8">Glycosidase CRH2</fullName>
    </submittedName>
</protein>
<comment type="function">
    <text evidence="5">Dual chitinase/transglycosylase that plays a role in cell wall architecture. Chitinase and transglycosylase activities are coupled. Required for the polysaccharide cross-linking at the septa and the cell wall. More specifically, transfers chitin to 1,6-beta-glucan in the cell wall.</text>
</comment>
<dbReference type="Gene3D" id="2.60.120.200">
    <property type="match status" value="1"/>
</dbReference>
<comment type="similarity">
    <text evidence="4">Belongs to the glycosyl hydrolase 16 family. CRH1 subfamily.</text>
</comment>
<dbReference type="PROSITE" id="PS51762">
    <property type="entry name" value="GH16_2"/>
    <property type="match status" value="1"/>
</dbReference>
<feature type="domain" description="GH16" evidence="7">
    <location>
        <begin position="1"/>
        <end position="199"/>
    </location>
</feature>
<dbReference type="GO" id="GO:0005975">
    <property type="term" value="P:carbohydrate metabolic process"/>
    <property type="evidence" value="ECO:0007669"/>
    <property type="project" value="InterPro"/>
</dbReference>
<dbReference type="GO" id="GO:0004553">
    <property type="term" value="F:hydrolase activity, hydrolyzing O-glycosyl compounds"/>
    <property type="evidence" value="ECO:0007669"/>
    <property type="project" value="InterPro"/>
</dbReference>
<dbReference type="SUPFAM" id="SSF49899">
    <property type="entry name" value="Concanavalin A-like lectins/glucanases"/>
    <property type="match status" value="1"/>
</dbReference>
<dbReference type="Pfam" id="PF00722">
    <property type="entry name" value="Glyco_hydro_16"/>
    <property type="match status" value="1"/>
</dbReference>
<comment type="caution">
    <text evidence="8">The sequence shown here is derived from an EMBL/GenBank/DDBJ whole genome shotgun (WGS) entry which is preliminary data.</text>
</comment>
<evidence type="ECO:0000313" key="9">
    <source>
        <dbReference type="Proteomes" id="UP001320420"/>
    </source>
</evidence>
<dbReference type="GO" id="GO:0031505">
    <property type="term" value="P:fungal-type cell wall organization"/>
    <property type="evidence" value="ECO:0007669"/>
    <property type="project" value="TreeGrafter"/>
</dbReference>
<keyword evidence="3 8" id="KW-0326">Glycosidase</keyword>
<evidence type="ECO:0000256" key="4">
    <source>
        <dbReference type="ARBA" id="ARBA00038074"/>
    </source>
</evidence>
<dbReference type="InterPro" id="IPR000757">
    <property type="entry name" value="Beta-glucanase-like"/>
</dbReference>
<dbReference type="InterPro" id="IPR013320">
    <property type="entry name" value="ConA-like_dom_sf"/>
</dbReference>